<dbReference type="InterPro" id="IPR036779">
    <property type="entry name" value="LysM_dom_sf"/>
</dbReference>
<evidence type="ECO:0000256" key="13">
    <source>
        <dbReference type="ARBA" id="ARBA00044955"/>
    </source>
</evidence>
<evidence type="ECO:0000256" key="4">
    <source>
        <dbReference type="ARBA" id="ARBA00012729"/>
    </source>
</evidence>
<keyword evidence="10" id="KW-0119">Carbohydrate metabolism</keyword>
<organism evidence="18 19">
    <name type="scientific">Trichoderma arundinaceum</name>
    <dbReference type="NCBI Taxonomy" id="490622"/>
    <lineage>
        <taxon>Eukaryota</taxon>
        <taxon>Fungi</taxon>
        <taxon>Dikarya</taxon>
        <taxon>Ascomycota</taxon>
        <taxon>Pezizomycotina</taxon>
        <taxon>Sordariomycetes</taxon>
        <taxon>Hypocreomycetidae</taxon>
        <taxon>Hypocreales</taxon>
        <taxon>Hypocreaceae</taxon>
        <taxon>Trichoderma</taxon>
    </lineage>
</organism>
<evidence type="ECO:0000256" key="8">
    <source>
        <dbReference type="ARBA" id="ARBA00023024"/>
    </source>
</evidence>
<dbReference type="InterPro" id="IPR011583">
    <property type="entry name" value="Chitinase_II/V-like_cat"/>
</dbReference>
<feature type="domain" description="LysM" evidence="16">
    <location>
        <begin position="388"/>
        <end position="433"/>
    </location>
</feature>
<sequence length="1362" mass="147116">MVLSLGYLFTHILLVAGTVIAQHESNSIVNVLTRSNTERDASLAEWRALVERTSPEAIQTCPSSCQDAGSSVSDWFLFPDATSLTACNDTMLLELAIQNNANSQTSLTAIRGCKADYGTGEKAFAPKEDVAAICSTPNHNFIKSHVVIGELSSIPDKSFSLNDVLSAGNQVLYSLSAATPSCTENTLIFGYSQSAVIGLFAGAEVEQHALGAEVLGKFLKQIEQDSISKTSVAQLCNEGDRGSDYAVGIVVSSSENLPFVQDVVKAWADGRCVSATNINKSWMEVGLRVPSKIGSSNNTSVSEGTNIPAHAWGKSRLSVRATCKTTTIVSGDGCDAVAKRCGISQSDLTKFNPQSNFCKTLVPGQKVCCSSGTLPDPIPPANSDGTCKTISVVSGDGCGSLASKCGLSSADFTKLHSDSKFCSSLQVGQRICCTHGTLPDLTPKPNPDGSCSSYTVKQDDSCATIGAPLGLTVDKIESLNKKTWGWNGCTTLWVGAKLCLSTGTPPFPGSVSNALCGPTVPGTKMPSGSTSDTWAKINPCPLNVCCNIWGQCGMTDDFCVISKSSTGAPGTAAPGKNGCISSCGRDIVKGSAPAKTIKVAYFEAWNSERGCLNMDVDQIDTSKYTHIHFAFANVTTSFNVDIGSAKAQFDRFKTMTGIKKIISFGGWDFSTKPGTFNILREAVKSANRATFQKNVIAFVNDNKLDGVDLDWEYPGAPDIPDIPAGDAAAGEDFYQFLTSLKTALGTKSVSFAAPASYWYLKAYPVDKMGAKLDYIVYMTYDLHGQWDYNNQWTSAGCPTGNCLRSHVNETETKDALAMITKAGVPSNKVVVGVASYGRSFKMAKAGCTGPMCQFTGSPRVSNAAKGRCTGTAGYISNAEINDILIFGKVTKQFTDAGSNILVYNDTEWVAYMNDSVKADRAKLYASYNFAGTSDWAVDLQQFVDNSGQTDDYPDDYEFEINLDYYVDCDSVYTDLDQIKDKMDSVPPYCMNQYIVDAEISMMDDALNQFKDLVDNGYDDKFQIYEEYTTEQVPVQINAFMGNGHADDYFKCEEYSYVTCCSSCRYATCNENCDNSSGCQNGYGYHKVTCPTVYKDGSDGIDWYNTNVPNVTYTLEDSDAFYKTISDEYGIDESWIAFGDVDVRVSNGCQYAGDDIKECQKQLDKWFWNYPIAGDVKVFNPKDIIGESYDKSKDLLRRLRIMRAVGNYDDYMQWSDLVDAAALPSLSMQVAVESMQAVAKAAEEIKKAEREQMILSFITGVLFFIPFVGDAVGAAGMTAVRTTLELLGAAGDAGLLAYGIVQDPKNAFMTIFSTLAGAGIGRAGWRDAASARRDLSTDDIGKLGTVKDKLDLIQDVRIRSCKI</sequence>
<dbReference type="Gene3D" id="3.20.20.80">
    <property type="entry name" value="Glycosidases"/>
    <property type="match status" value="1"/>
</dbReference>
<dbReference type="SUPFAM" id="SSF54556">
    <property type="entry name" value="Chitinase insertion domain"/>
    <property type="match status" value="1"/>
</dbReference>
<dbReference type="CDD" id="cd00035">
    <property type="entry name" value="ChtBD1"/>
    <property type="match status" value="1"/>
</dbReference>
<dbReference type="Proteomes" id="UP000266272">
    <property type="component" value="Unassembled WGS sequence"/>
</dbReference>
<keyword evidence="7 14" id="KW-0378">Hydrolase</keyword>
<keyword evidence="5" id="KW-0964">Secreted</keyword>
<name>A0A395NQN8_TRIAR</name>
<dbReference type="Pfam" id="PF00704">
    <property type="entry name" value="Glyco_hydro_18"/>
    <property type="match status" value="1"/>
</dbReference>
<dbReference type="SUPFAM" id="SSF51445">
    <property type="entry name" value="(Trans)glycosidases"/>
    <property type="match status" value="1"/>
</dbReference>
<dbReference type="EC" id="3.2.1.14" evidence="4"/>
<evidence type="ECO:0000313" key="19">
    <source>
        <dbReference type="Proteomes" id="UP000266272"/>
    </source>
</evidence>
<dbReference type="Gene3D" id="3.30.60.10">
    <property type="entry name" value="Endochitinase-like"/>
    <property type="match status" value="1"/>
</dbReference>
<dbReference type="SMART" id="SM00257">
    <property type="entry name" value="LysM"/>
    <property type="match status" value="3"/>
</dbReference>
<dbReference type="SMART" id="SM00636">
    <property type="entry name" value="Glyco_18"/>
    <property type="match status" value="1"/>
</dbReference>
<gene>
    <name evidence="18" type="ORF">TARUN_3898</name>
</gene>
<feature type="domain" description="LysM" evidence="16">
    <location>
        <begin position="452"/>
        <end position="500"/>
    </location>
</feature>
<reference evidence="18 19" key="1">
    <citation type="journal article" date="2018" name="PLoS Pathog.">
        <title>Evolution of structural diversity of trichothecenes, a family of toxins produced by plant pathogenic and entomopathogenic fungi.</title>
        <authorList>
            <person name="Proctor R.H."/>
            <person name="McCormick S.P."/>
            <person name="Kim H.S."/>
            <person name="Cardoza R.E."/>
            <person name="Stanley A.M."/>
            <person name="Lindo L."/>
            <person name="Kelly A."/>
            <person name="Brown D.W."/>
            <person name="Lee T."/>
            <person name="Vaughan M.M."/>
            <person name="Alexander N.J."/>
            <person name="Busman M."/>
            <person name="Gutierrez S."/>
        </authorList>
    </citation>
    <scope>NUCLEOTIDE SEQUENCE [LARGE SCALE GENOMIC DNA]</scope>
    <source>
        <strain evidence="18 19">IBT 40837</strain>
    </source>
</reference>
<comment type="catalytic activity">
    <reaction evidence="1">
        <text>Random endo-hydrolysis of N-acetyl-beta-D-glucosaminide (1-&gt;4)-beta-linkages in chitin and chitodextrins.</text>
        <dbReference type="EC" id="3.2.1.14"/>
    </reaction>
</comment>
<evidence type="ECO:0000259" key="17">
    <source>
        <dbReference type="PROSITE" id="PS51910"/>
    </source>
</evidence>
<evidence type="ECO:0000256" key="10">
    <source>
        <dbReference type="ARBA" id="ARBA00023277"/>
    </source>
</evidence>
<keyword evidence="12" id="KW-0624">Polysaccharide degradation</keyword>
<feature type="chain" id="PRO_5017442228" description="chitinase" evidence="15">
    <location>
        <begin position="22"/>
        <end position="1362"/>
    </location>
</feature>
<evidence type="ECO:0000256" key="11">
    <source>
        <dbReference type="ARBA" id="ARBA00023295"/>
    </source>
</evidence>
<evidence type="ECO:0000256" key="2">
    <source>
        <dbReference type="ARBA" id="ARBA00004613"/>
    </source>
</evidence>
<dbReference type="SUPFAM" id="SSF57016">
    <property type="entry name" value="Plant lectins/antimicrobial peptides"/>
    <property type="match status" value="1"/>
</dbReference>
<comment type="subcellular location">
    <subcellularLocation>
        <location evidence="2">Secreted</location>
    </subcellularLocation>
</comment>
<dbReference type="CDD" id="cd02878">
    <property type="entry name" value="GH18_zymocin_alpha"/>
    <property type="match status" value="1"/>
</dbReference>
<evidence type="ECO:0000256" key="12">
    <source>
        <dbReference type="ARBA" id="ARBA00023326"/>
    </source>
</evidence>
<accession>A0A395NQN8</accession>
<dbReference type="CDD" id="cd00118">
    <property type="entry name" value="LysM"/>
    <property type="match status" value="1"/>
</dbReference>
<feature type="signal peptide" evidence="15">
    <location>
        <begin position="1"/>
        <end position="21"/>
    </location>
</feature>
<dbReference type="InterPro" id="IPR017853">
    <property type="entry name" value="GH"/>
</dbReference>
<dbReference type="STRING" id="490622.A0A395NQN8"/>
<evidence type="ECO:0000313" key="18">
    <source>
        <dbReference type="EMBL" id="RFU78376.1"/>
    </source>
</evidence>
<evidence type="ECO:0000256" key="1">
    <source>
        <dbReference type="ARBA" id="ARBA00000822"/>
    </source>
</evidence>
<dbReference type="Gene3D" id="3.10.50.10">
    <property type="match status" value="1"/>
</dbReference>
<evidence type="ECO:0000256" key="3">
    <source>
        <dbReference type="ARBA" id="ARBA00008682"/>
    </source>
</evidence>
<evidence type="ECO:0000256" key="6">
    <source>
        <dbReference type="ARBA" id="ARBA00022669"/>
    </source>
</evidence>
<comment type="caution">
    <text evidence="18">The sequence shown here is derived from an EMBL/GenBank/DDBJ whole genome shotgun (WGS) entry which is preliminary data.</text>
</comment>
<dbReference type="InterPro" id="IPR001579">
    <property type="entry name" value="Glyco_hydro_18_chit_AS"/>
</dbReference>
<dbReference type="InterPro" id="IPR053214">
    <property type="entry name" value="LysM12-like"/>
</dbReference>
<keyword evidence="9" id="KW-0843">Virulence</keyword>
<evidence type="ECO:0000256" key="15">
    <source>
        <dbReference type="SAM" id="SignalP"/>
    </source>
</evidence>
<proteinExistence type="inferred from homology"/>
<dbReference type="InterPro" id="IPR018392">
    <property type="entry name" value="LysM"/>
</dbReference>
<dbReference type="SUPFAM" id="SSF54106">
    <property type="entry name" value="LysM domain"/>
    <property type="match status" value="2"/>
</dbReference>
<evidence type="ECO:0000256" key="7">
    <source>
        <dbReference type="ARBA" id="ARBA00022801"/>
    </source>
</evidence>
<dbReference type="PANTHER" id="PTHR47700">
    <property type="entry name" value="V CHITINASE, PUTATIVE (AFU_ORTHOLOGUE AFUA_6G13720)-RELATED"/>
    <property type="match status" value="1"/>
</dbReference>
<dbReference type="GO" id="GO:0008061">
    <property type="term" value="F:chitin binding"/>
    <property type="evidence" value="ECO:0007669"/>
    <property type="project" value="UniProtKB-KW"/>
</dbReference>
<evidence type="ECO:0000256" key="9">
    <source>
        <dbReference type="ARBA" id="ARBA00023026"/>
    </source>
</evidence>
<dbReference type="InterPro" id="IPR029070">
    <property type="entry name" value="Chitinase_insertion_sf"/>
</dbReference>
<dbReference type="PANTHER" id="PTHR47700:SF2">
    <property type="entry name" value="CHITINASE"/>
    <property type="match status" value="1"/>
</dbReference>
<dbReference type="PROSITE" id="PS01095">
    <property type="entry name" value="GH18_1"/>
    <property type="match status" value="1"/>
</dbReference>
<dbReference type="InterPro" id="IPR036861">
    <property type="entry name" value="Endochitinase-like_sf"/>
</dbReference>
<dbReference type="Pfam" id="PF01476">
    <property type="entry name" value="LysM"/>
    <property type="match status" value="3"/>
</dbReference>
<dbReference type="GO" id="GO:0000272">
    <property type="term" value="P:polysaccharide catabolic process"/>
    <property type="evidence" value="ECO:0007669"/>
    <property type="project" value="UniProtKB-KW"/>
</dbReference>
<keyword evidence="11 14" id="KW-0326">Glycosidase</keyword>
<dbReference type="InterPro" id="IPR001223">
    <property type="entry name" value="Glyco_hydro18_cat"/>
</dbReference>
<protein>
    <recommendedName>
        <fullName evidence="4">chitinase</fullName>
        <ecNumber evidence="4">3.2.1.14</ecNumber>
    </recommendedName>
</protein>
<comment type="similarity">
    <text evidence="13">Belongs to the secreted LysM effector family.</text>
</comment>
<dbReference type="OrthoDB" id="73875at2759"/>
<evidence type="ECO:0000256" key="5">
    <source>
        <dbReference type="ARBA" id="ARBA00022525"/>
    </source>
</evidence>
<keyword evidence="8" id="KW-0146">Chitin degradation</keyword>
<dbReference type="Gene3D" id="3.10.350.10">
    <property type="entry name" value="LysM domain"/>
    <property type="match status" value="3"/>
</dbReference>
<dbReference type="EMBL" id="PXOA01000215">
    <property type="protein sequence ID" value="RFU78376.1"/>
    <property type="molecule type" value="Genomic_DNA"/>
</dbReference>
<feature type="domain" description="LysM" evidence="16">
    <location>
        <begin position="324"/>
        <end position="369"/>
    </location>
</feature>
<evidence type="ECO:0000259" key="16">
    <source>
        <dbReference type="PROSITE" id="PS51782"/>
    </source>
</evidence>
<keyword evidence="6" id="KW-0147">Chitin-binding</keyword>
<keyword evidence="15" id="KW-0732">Signal</keyword>
<evidence type="ECO:0000256" key="14">
    <source>
        <dbReference type="RuleBase" id="RU000489"/>
    </source>
</evidence>
<dbReference type="PROSITE" id="PS51910">
    <property type="entry name" value="GH18_2"/>
    <property type="match status" value="1"/>
</dbReference>
<feature type="domain" description="GH18" evidence="17">
    <location>
        <begin position="596"/>
        <end position="956"/>
    </location>
</feature>
<dbReference type="GO" id="GO:0008843">
    <property type="term" value="F:endochitinase activity"/>
    <property type="evidence" value="ECO:0007669"/>
    <property type="project" value="UniProtKB-EC"/>
</dbReference>
<keyword evidence="19" id="KW-1185">Reference proteome</keyword>
<dbReference type="GO" id="GO:0006032">
    <property type="term" value="P:chitin catabolic process"/>
    <property type="evidence" value="ECO:0007669"/>
    <property type="project" value="UniProtKB-KW"/>
</dbReference>
<dbReference type="PROSITE" id="PS51782">
    <property type="entry name" value="LYSM"/>
    <property type="match status" value="3"/>
</dbReference>
<dbReference type="GO" id="GO:0005576">
    <property type="term" value="C:extracellular region"/>
    <property type="evidence" value="ECO:0007669"/>
    <property type="project" value="UniProtKB-SubCell"/>
</dbReference>
<comment type="similarity">
    <text evidence="3">Belongs to the glycosyl hydrolase 18 family. Chitinase class V subfamily.</text>
</comment>